<reference evidence="2" key="1">
    <citation type="submission" date="2025-08" db="UniProtKB">
        <authorList>
            <consortium name="RefSeq"/>
        </authorList>
    </citation>
    <scope>IDENTIFICATION</scope>
</reference>
<proteinExistence type="predicted"/>
<gene>
    <name evidence="2" type="primary">LOC106011861</name>
</gene>
<protein>
    <submittedName>
        <fullName evidence="2">Uncharacterized protein LOC106011861</fullName>
    </submittedName>
</protein>
<dbReference type="PANTHER" id="PTHR34754:SF1">
    <property type="entry name" value="COILED-COIL DOMAIN-CONTAINING PROTEIN 60"/>
    <property type="match status" value="1"/>
</dbReference>
<evidence type="ECO:0000313" key="2">
    <source>
        <dbReference type="RefSeq" id="XP_012938416.1"/>
    </source>
</evidence>
<dbReference type="PANTHER" id="PTHR34754">
    <property type="entry name" value="COILED-COIL DOMAIN-CONTAINING PROTEIN 60"/>
    <property type="match status" value="1"/>
</dbReference>
<dbReference type="GeneID" id="106011861"/>
<dbReference type="RefSeq" id="XP_012938416.1">
    <property type="nucleotide sequence ID" value="XM_013082962.1"/>
</dbReference>
<dbReference type="Proteomes" id="UP000694888">
    <property type="component" value="Unplaced"/>
</dbReference>
<evidence type="ECO:0000313" key="1">
    <source>
        <dbReference type="Proteomes" id="UP000694888"/>
    </source>
</evidence>
<dbReference type="InterPro" id="IPR031526">
    <property type="entry name" value="DUF4698"/>
</dbReference>
<organism evidence="1 2">
    <name type="scientific">Aplysia californica</name>
    <name type="common">California sea hare</name>
    <dbReference type="NCBI Taxonomy" id="6500"/>
    <lineage>
        <taxon>Eukaryota</taxon>
        <taxon>Metazoa</taxon>
        <taxon>Spiralia</taxon>
        <taxon>Lophotrochozoa</taxon>
        <taxon>Mollusca</taxon>
        <taxon>Gastropoda</taxon>
        <taxon>Heterobranchia</taxon>
        <taxon>Euthyneura</taxon>
        <taxon>Tectipleura</taxon>
        <taxon>Aplysiida</taxon>
        <taxon>Aplysioidea</taxon>
        <taxon>Aplysiidae</taxon>
        <taxon>Aplysia</taxon>
    </lineage>
</organism>
<keyword evidence="1" id="KW-1185">Reference proteome</keyword>
<accession>A0ABM1A0M4</accession>
<name>A0ABM1A0M4_APLCA</name>
<sequence length="134" mass="15439">MPSRDPRLYVKAVPLPIDSQKGLKLQARSAQVYNPTSPTRDEVRQWNYNRRLQQRTDQGFYAHNFRPYKGLGDPFYLEEKKLILHALGQWDETVEWETSSSSEDEDDGEATFAIAPQSTMVSCLHLNLLGYFAT</sequence>